<dbReference type="EMBL" id="VUMN01000004">
    <property type="protein sequence ID" value="MSS57824.1"/>
    <property type="molecule type" value="Genomic_DNA"/>
</dbReference>
<accession>A0A7X2NQQ3</accession>
<keyword evidence="7 9" id="KW-1133">Transmembrane helix</keyword>
<evidence type="ECO:0000256" key="1">
    <source>
        <dbReference type="ARBA" id="ARBA00004651"/>
    </source>
</evidence>
<keyword evidence="6 9" id="KW-0812">Transmembrane</keyword>
<keyword evidence="5" id="KW-0598">Phosphotransferase system</keyword>
<dbReference type="AlphaFoldDB" id="A0A7X2NQQ3"/>
<evidence type="ECO:0000256" key="3">
    <source>
        <dbReference type="ARBA" id="ARBA00022475"/>
    </source>
</evidence>
<feature type="transmembrane region" description="Helical" evidence="9">
    <location>
        <begin position="6"/>
        <end position="24"/>
    </location>
</feature>
<evidence type="ECO:0000313" key="11">
    <source>
        <dbReference type="Proteomes" id="UP000461880"/>
    </source>
</evidence>
<organism evidence="10 11">
    <name type="scientific">Stecheria intestinalis</name>
    <dbReference type="NCBI Taxonomy" id="2606630"/>
    <lineage>
        <taxon>Bacteria</taxon>
        <taxon>Bacillati</taxon>
        <taxon>Bacillota</taxon>
        <taxon>Erysipelotrichia</taxon>
        <taxon>Erysipelotrichales</taxon>
        <taxon>Erysipelotrichaceae</taxon>
        <taxon>Stecheria</taxon>
    </lineage>
</organism>
<dbReference type="PROSITE" id="PS51106">
    <property type="entry name" value="PTS_EIIC_TYPE_4"/>
    <property type="match status" value="1"/>
</dbReference>
<reference evidence="10 11" key="1">
    <citation type="submission" date="2019-08" db="EMBL/GenBank/DDBJ databases">
        <title>In-depth cultivation of the pig gut microbiome towards novel bacterial diversity and tailored functional studies.</title>
        <authorList>
            <person name="Wylensek D."/>
            <person name="Hitch T.C.A."/>
            <person name="Clavel T."/>
        </authorList>
    </citation>
    <scope>NUCLEOTIDE SEQUENCE [LARGE SCALE GENOMIC DNA]</scope>
    <source>
        <strain evidence="10 11">Oil+RF-744-GAM-WT-6</strain>
    </source>
</reference>
<keyword evidence="11" id="KW-1185">Reference proteome</keyword>
<evidence type="ECO:0000256" key="8">
    <source>
        <dbReference type="ARBA" id="ARBA00023136"/>
    </source>
</evidence>
<proteinExistence type="predicted"/>
<dbReference type="PANTHER" id="PTHR32502:SF8">
    <property type="entry name" value="N-ACETYLGALACTOSAMINE PERMEASE IIC COMPONENT 1"/>
    <property type="match status" value="1"/>
</dbReference>
<dbReference type="PANTHER" id="PTHR32502">
    <property type="entry name" value="N-ACETYLGALACTOSAMINE PERMEASE II COMPONENT-RELATED"/>
    <property type="match status" value="1"/>
</dbReference>
<protein>
    <submittedName>
        <fullName evidence="10">PTS sugar transporter subunit IIC</fullName>
    </submittedName>
</protein>
<keyword evidence="2" id="KW-0813">Transport</keyword>
<evidence type="ECO:0000256" key="7">
    <source>
        <dbReference type="ARBA" id="ARBA00022989"/>
    </source>
</evidence>
<dbReference type="Pfam" id="PF03609">
    <property type="entry name" value="EII-Sor"/>
    <property type="match status" value="1"/>
</dbReference>
<feature type="transmembrane region" description="Helical" evidence="9">
    <location>
        <begin position="36"/>
        <end position="59"/>
    </location>
</feature>
<feature type="transmembrane region" description="Helical" evidence="9">
    <location>
        <begin position="208"/>
        <end position="237"/>
    </location>
</feature>
<feature type="transmembrane region" description="Helical" evidence="9">
    <location>
        <begin position="142"/>
        <end position="162"/>
    </location>
</feature>
<dbReference type="RefSeq" id="WP_154502948.1">
    <property type="nucleotide sequence ID" value="NZ_VUMN01000004.1"/>
</dbReference>
<dbReference type="GO" id="GO:0005886">
    <property type="term" value="C:plasma membrane"/>
    <property type="evidence" value="ECO:0007669"/>
    <property type="project" value="UniProtKB-SubCell"/>
</dbReference>
<evidence type="ECO:0000313" key="10">
    <source>
        <dbReference type="EMBL" id="MSS57824.1"/>
    </source>
</evidence>
<sequence>MNVIRALLVGLIYWLAMGRANYFFSLMARQPLLLGVIYGALYGDVQAGLMYGANIQLMYIGVVAAGGNIPNDPALAASIAIPAAILGGLDSGAAIAIAVPFGVMGVMVNNLRRTINTMFLATKVDKCIEDGDFKKAHKYQFIIPWLINGVLYAVPVFLINLVGPSIIQAVIEAIPTWLQNGIANAGNMLPALGFALTLVVMGKQYMPYFLLGFFIYAITGFSMLTGAIIALALGMIVESVSNNAQSEGGMN</sequence>
<gene>
    <name evidence="10" type="ORF">FYJ51_02770</name>
</gene>
<dbReference type="Proteomes" id="UP000461880">
    <property type="component" value="Unassembled WGS sequence"/>
</dbReference>
<evidence type="ECO:0000256" key="4">
    <source>
        <dbReference type="ARBA" id="ARBA00022597"/>
    </source>
</evidence>
<evidence type="ECO:0000256" key="2">
    <source>
        <dbReference type="ARBA" id="ARBA00022448"/>
    </source>
</evidence>
<evidence type="ECO:0000256" key="5">
    <source>
        <dbReference type="ARBA" id="ARBA00022683"/>
    </source>
</evidence>
<dbReference type="InterPro" id="IPR050303">
    <property type="entry name" value="GatZ_KbaZ_carbometab"/>
</dbReference>
<keyword evidence="8 9" id="KW-0472">Membrane</keyword>
<evidence type="ECO:0000256" key="6">
    <source>
        <dbReference type="ARBA" id="ARBA00022692"/>
    </source>
</evidence>
<feature type="transmembrane region" description="Helical" evidence="9">
    <location>
        <begin position="79"/>
        <end position="108"/>
    </location>
</feature>
<dbReference type="GO" id="GO:0009401">
    <property type="term" value="P:phosphoenolpyruvate-dependent sugar phosphotransferase system"/>
    <property type="evidence" value="ECO:0007669"/>
    <property type="project" value="UniProtKB-KW"/>
</dbReference>
<comment type="subcellular location">
    <subcellularLocation>
        <location evidence="1">Cell membrane</location>
        <topology evidence="1">Multi-pass membrane protein</topology>
    </subcellularLocation>
</comment>
<dbReference type="InterPro" id="IPR004700">
    <property type="entry name" value="PTS_IIC_man"/>
</dbReference>
<keyword evidence="4 10" id="KW-0762">Sugar transport</keyword>
<feature type="transmembrane region" description="Helical" evidence="9">
    <location>
        <begin position="182"/>
        <end position="201"/>
    </location>
</feature>
<name>A0A7X2NQQ3_9FIRM</name>
<evidence type="ECO:0000256" key="9">
    <source>
        <dbReference type="SAM" id="Phobius"/>
    </source>
</evidence>
<keyword evidence="3" id="KW-1003">Cell membrane</keyword>
<comment type="caution">
    <text evidence="10">The sequence shown here is derived from an EMBL/GenBank/DDBJ whole genome shotgun (WGS) entry which is preliminary data.</text>
</comment>